<protein>
    <submittedName>
        <fullName evidence="8">Undecaprenyl-diphosphatase</fullName>
        <ecNumber evidence="8">3.6.1.27</ecNumber>
    </submittedName>
</protein>
<evidence type="ECO:0000259" key="7">
    <source>
        <dbReference type="SMART" id="SM00014"/>
    </source>
</evidence>
<keyword evidence="9" id="KW-1185">Reference proteome</keyword>
<dbReference type="EMBL" id="JACBZT010000001">
    <property type="protein sequence ID" value="NYJ08215.1"/>
    <property type="molecule type" value="Genomic_DNA"/>
</dbReference>
<dbReference type="InterPro" id="IPR036938">
    <property type="entry name" value="PAP2/HPO_sf"/>
</dbReference>
<evidence type="ECO:0000256" key="4">
    <source>
        <dbReference type="ARBA" id="ARBA00022801"/>
    </source>
</evidence>
<dbReference type="Pfam" id="PF01569">
    <property type="entry name" value="PAP2"/>
    <property type="match status" value="1"/>
</dbReference>
<evidence type="ECO:0000256" key="2">
    <source>
        <dbReference type="ARBA" id="ARBA00022475"/>
    </source>
</evidence>
<organism evidence="8 9">
    <name type="scientific">Petropleomorpha daqingensis</name>
    <dbReference type="NCBI Taxonomy" id="2026353"/>
    <lineage>
        <taxon>Bacteria</taxon>
        <taxon>Bacillati</taxon>
        <taxon>Actinomycetota</taxon>
        <taxon>Actinomycetes</taxon>
        <taxon>Geodermatophilales</taxon>
        <taxon>Geodermatophilaceae</taxon>
        <taxon>Petropleomorpha</taxon>
    </lineage>
</organism>
<sequence length="223" mass="22997">MAAEDTDGPIRAAEERLADRLAAQQARSMPTVRARAIAALSEFGAIDRAVYRAVAETPTPTLDPGMRRLSTAADRSKLWLGAAGVLAAVGGRQGRRAAASGVMALAVDSAVVNLGFKQAARRSRPDPVSAHVPADRQVRMPHSASFPSGHAASAFAFANAVGQTLPTVAAPLRLLACAVGYSRVHTGVHYPGDVVIGAVIGASVGELVGWGAARLRASRFVSS</sequence>
<evidence type="ECO:0000256" key="5">
    <source>
        <dbReference type="ARBA" id="ARBA00022989"/>
    </source>
</evidence>
<dbReference type="RefSeq" id="WP_246323855.1">
    <property type="nucleotide sequence ID" value="NZ_JACBZT010000001.1"/>
</dbReference>
<dbReference type="GO" id="GO:0050380">
    <property type="term" value="F:undecaprenyl-diphosphatase activity"/>
    <property type="evidence" value="ECO:0007669"/>
    <property type="project" value="UniProtKB-EC"/>
</dbReference>
<keyword evidence="2" id="KW-1003">Cell membrane</keyword>
<proteinExistence type="predicted"/>
<dbReference type="SUPFAM" id="SSF48317">
    <property type="entry name" value="Acid phosphatase/Vanadium-dependent haloperoxidase"/>
    <property type="match status" value="1"/>
</dbReference>
<dbReference type="Gene3D" id="1.20.144.10">
    <property type="entry name" value="Phosphatidic acid phosphatase type 2/haloperoxidase"/>
    <property type="match status" value="1"/>
</dbReference>
<comment type="caution">
    <text evidence="8">The sequence shown here is derived from an EMBL/GenBank/DDBJ whole genome shotgun (WGS) entry which is preliminary data.</text>
</comment>
<keyword evidence="3" id="KW-0812">Transmembrane</keyword>
<accession>A0A853CJV9</accession>
<evidence type="ECO:0000256" key="6">
    <source>
        <dbReference type="ARBA" id="ARBA00023136"/>
    </source>
</evidence>
<dbReference type="InterPro" id="IPR000326">
    <property type="entry name" value="PAP2/HPO"/>
</dbReference>
<dbReference type="EC" id="3.6.1.27" evidence="8"/>
<feature type="domain" description="Phosphatidic acid phosphatase type 2/haloperoxidase" evidence="7">
    <location>
        <begin position="100"/>
        <end position="209"/>
    </location>
</feature>
<dbReference type="PANTHER" id="PTHR14969">
    <property type="entry name" value="SPHINGOSINE-1-PHOSPHATE PHOSPHOHYDROLASE"/>
    <property type="match status" value="1"/>
</dbReference>
<evidence type="ECO:0000313" key="8">
    <source>
        <dbReference type="EMBL" id="NYJ08215.1"/>
    </source>
</evidence>
<dbReference type="PANTHER" id="PTHR14969:SF62">
    <property type="entry name" value="DECAPRENYLPHOSPHORYL-5-PHOSPHORIBOSE PHOSPHATASE RV3807C-RELATED"/>
    <property type="match status" value="1"/>
</dbReference>
<dbReference type="Proteomes" id="UP000541969">
    <property type="component" value="Unassembled WGS sequence"/>
</dbReference>
<comment type="subcellular location">
    <subcellularLocation>
        <location evidence="1">Cell membrane</location>
        <topology evidence="1">Multi-pass membrane protein</topology>
    </subcellularLocation>
</comment>
<dbReference type="AlphaFoldDB" id="A0A853CJV9"/>
<keyword evidence="6" id="KW-0472">Membrane</keyword>
<reference evidence="8 9" key="1">
    <citation type="submission" date="2020-07" db="EMBL/GenBank/DDBJ databases">
        <title>Sequencing the genomes of 1000 actinobacteria strains.</title>
        <authorList>
            <person name="Klenk H.-P."/>
        </authorList>
    </citation>
    <scope>NUCLEOTIDE SEQUENCE [LARGE SCALE GENOMIC DNA]</scope>
    <source>
        <strain evidence="8 9">DSM 104001</strain>
    </source>
</reference>
<dbReference type="SMART" id="SM00014">
    <property type="entry name" value="acidPPc"/>
    <property type="match status" value="1"/>
</dbReference>
<keyword evidence="4 8" id="KW-0378">Hydrolase</keyword>
<name>A0A853CJV9_9ACTN</name>
<keyword evidence="5" id="KW-1133">Transmembrane helix</keyword>
<dbReference type="GO" id="GO:0005886">
    <property type="term" value="C:plasma membrane"/>
    <property type="evidence" value="ECO:0007669"/>
    <property type="project" value="UniProtKB-SubCell"/>
</dbReference>
<evidence type="ECO:0000313" key="9">
    <source>
        <dbReference type="Proteomes" id="UP000541969"/>
    </source>
</evidence>
<gene>
    <name evidence="8" type="ORF">GGQ55_004493</name>
</gene>
<evidence type="ECO:0000256" key="1">
    <source>
        <dbReference type="ARBA" id="ARBA00004651"/>
    </source>
</evidence>
<evidence type="ECO:0000256" key="3">
    <source>
        <dbReference type="ARBA" id="ARBA00022692"/>
    </source>
</evidence>